<reference evidence="9" key="1">
    <citation type="submission" date="2018-04" db="EMBL/GenBank/DDBJ databases">
        <authorList>
            <person name="Go L.Y."/>
            <person name="Mitchell J.A."/>
        </authorList>
    </citation>
    <scope>NUCLEOTIDE SEQUENCE</scope>
    <source>
        <tissue evidence="9">Whole organism</tissue>
    </source>
</reference>
<evidence type="ECO:0000256" key="6">
    <source>
        <dbReference type="ARBA" id="ARBA00023128"/>
    </source>
</evidence>
<name>A0A336M9Y7_CULSO</name>
<dbReference type="GO" id="GO:0005743">
    <property type="term" value="C:mitochondrial inner membrane"/>
    <property type="evidence" value="ECO:0007669"/>
    <property type="project" value="TreeGrafter"/>
</dbReference>
<evidence type="ECO:0000256" key="8">
    <source>
        <dbReference type="ARBA" id="ARBA00038077"/>
    </source>
</evidence>
<evidence type="ECO:0000256" key="2">
    <source>
        <dbReference type="ARBA" id="ARBA00004325"/>
    </source>
</evidence>
<dbReference type="GO" id="GO:0033617">
    <property type="term" value="P:mitochondrial respiratory chain complex IV assembly"/>
    <property type="evidence" value="ECO:0007669"/>
    <property type="project" value="InterPro"/>
</dbReference>
<dbReference type="GO" id="GO:0051082">
    <property type="term" value="F:unfolded protein binding"/>
    <property type="evidence" value="ECO:0007669"/>
    <property type="project" value="TreeGrafter"/>
</dbReference>
<proteinExistence type="inferred from homology"/>
<evidence type="ECO:0000256" key="5">
    <source>
        <dbReference type="ARBA" id="ARBA00022989"/>
    </source>
</evidence>
<dbReference type="PANTHER" id="PTHR33968:SF1">
    <property type="entry name" value="PROTEIN PET100 HOMOLOG, MITOCHONDRIAL"/>
    <property type="match status" value="1"/>
</dbReference>
<keyword evidence="3" id="KW-0812">Transmembrane</keyword>
<comment type="similarity">
    <text evidence="8">Belongs to the PET100 family.</text>
</comment>
<gene>
    <name evidence="10" type="primary">CSON012043</name>
</gene>
<reference evidence="10" key="2">
    <citation type="submission" date="2018-07" db="EMBL/GenBank/DDBJ databases">
        <authorList>
            <person name="Quirk P.G."/>
            <person name="Krulwich T.A."/>
        </authorList>
    </citation>
    <scope>NUCLEOTIDE SEQUENCE</scope>
</reference>
<evidence type="ECO:0000313" key="10">
    <source>
        <dbReference type="EMBL" id="SSX25187.1"/>
    </source>
</evidence>
<dbReference type="EMBL" id="UFQS01000550">
    <property type="protein sequence ID" value="SSX04824.1"/>
    <property type="molecule type" value="Genomic_DNA"/>
</dbReference>
<keyword evidence="6" id="KW-0496">Mitochondrion</keyword>
<protein>
    <submittedName>
        <fullName evidence="10">CSON012043 protein</fullName>
    </submittedName>
</protein>
<dbReference type="EMBL" id="UFQT01000550">
    <property type="protein sequence ID" value="SSX25187.1"/>
    <property type="molecule type" value="Genomic_DNA"/>
</dbReference>
<dbReference type="VEuPathDB" id="VectorBase:CSON012043"/>
<keyword evidence="5" id="KW-1133">Transmembrane helix</keyword>
<evidence type="ECO:0000256" key="3">
    <source>
        <dbReference type="ARBA" id="ARBA00022692"/>
    </source>
</evidence>
<dbReference type="OMA" id="MALYMTF"/>
<organism evidence="10">
    <name type="scientific">Culicoides sonorensis</name>
    <name type="common">Biting midge</name>
    <dbReference type="NCBI Taxonomy" id="179676"/>
    <lineage>
        <taxon>Eukaryota</taxon>
        <taxon>Metazoa</taxon>
        <taxon>Ecdysozoa</taxon>
        <taxon>Arthropoda</taxon>
        <taxon>Hexapoda</taxon>
        <taxon>Insecta</taxon>
        <taxon>Pterygota</taxon>
        <taxon>Neoptera</taxon>
        <taxon>Endopterygota</taxon>
        <taxon>Diptera</taxon>
        <taxon>Nematocera</taxon>
        <taxon>Chironomoidea</taxon>
        <taxon>Ceratopogonidae</taxon>
        <taxon>Ceratopogoninae</taxon>
        <taxon>Culicoides</taxon>
        <taxon>Monoculicoides</taxon>
    </lineage>
</organism>
<sequence>MVGWKLEVFKMGMYMAFPVCLFHWFNQPEYFEKWVTEQKRVMYPPSHLSHHNEIQEVISSVRAKDQENYLKQLKQMEGK</sequence>
<evidence type="ECO:0000256" key="1">
    <source>
        <dbReference type="ARBA" id="ARBA00004167"/>
    </source>
</evidence>
<comment type="subcellular location">
    <subcellularLocation>
        <location evidence="1">Membrane</location>
        <topology evidence="1">Single-pass membrane protein</topology>
    </subcellularLocation>
    <subcellularLocation>
        <location evidence="2">Mitochondrion membrane</location>
    </subcellularLocation>
</comment>
<accession>A0A336M9Y7</accession>
<dbReference type="AlphaFoldDB" id="A0A336M9Y7"/>
<evidence type="ECO:0000313" key="9">
    <source>
        <dbReference type="EMBL" id="SSX04824.1"/>
    </source>
</evidence>
<keyword evidence="4" id="KW-0809">Transit peptide</keyword>
<dbReference type="Pfam" id="PF09803">
    <property type="entry name" value="Pet100"/>
    <property type="match status" value="1"/>
</dbReference>
<evidence type="ECO:0000256" key="7">
    <source>
        <dbReference type="ARBA" id="ARBA00023136"/>
    </source>
</evidence>
<dbReference type="InterPro" id="IPR018625">
    <property type="entry name" value="Pet100"/>
</dbReference>
<dbReference type="PANTHER" id="PTHR33968">
    <property type="entry name" value="PROTEIN PET100 HOMOLOG, MITOCHONDRIAL"/>
    <property type="match status" value="1"/>
</dbReference>
<keyword evidence="7" id="KW-0472">Membrane</keyword>
<evidence type="ECO:0000256" key="4">
    <source>
        <dbReference type="ARBA" id="ARBA00022946"/>
    </source>
</evidence>